<dbReference type="RefSeq" id="WP_044825596.1">
    <property type="nucleotide sequence ID" value="NZ_CP009687.1"/>
</dbReference>
<proteinExistence type="predicted"/>
<keyword evidence="4" id="KW-1185">Reference proteome</keyword>
<dbReference type="PANTHER" id="PTHR43278:SF2">
    <property type="entry name" value="IRON-SULFUR FLAVOPROTEIN"/>
    <property type="match status" value="1"/>
</dbReference>
<evidence type="ECO:0000256" key="2">
    <source>
        <dbReference type="ARBA" id="ARBA00022643"/>
    </source>
</evidence>
<dbReference type="AlphaFoldDB" id="A0A0D8I7M7"/>
<dbReference type="KEGG" id="cace:CACET_c38370"/>
<evidence type="ECO:0000313" key="3">
    <source>
        <dbReference type="EMBL" id="AKL97265.1"/>
    </source>
</evidence>
<dbReference type="STRING" id="84022.CACET_c38370"/>
<dbReference type="InterPro" id="IPR051796">
    <property type="entry name" value="ISF_SsuE-like"/>
</dbReference>
<dbReference type="SUPFAM" id="SSF52218">
    <property type="entry name" value="Flavoproteins"/>
    <property type="match status" value="1"/>
</dbReference>
<dbReference type="EMBL" id="CP009687">
    <property type="protein sequence ID" value="AKL97265.1"/>
    <property type="molecule type" value="Genomic_DNA"/>
</dbReference>
<gene>
    <name evidence="3" type="ORF">CACET_c38370</name>
</gene>
<accession>A0A0D8I7M7</accession>
<dbReference type="PATRIC" id="fig|84022.5.peg.1086"/>
<dbReference type="InterPro" id="IPR029039">
    <property type="entry name" value="Flavoprotein-like_sf"/>
</dbReference>
<sequence length="218" mass="25131">MKIIAFNGSPRKDWNTATLLQQALDGAVSQGAETELIHLYDLNFKGCISCFACKVKEGKSYGRCGVKDELQPLLKKVEEVDVMLLGSPIYFGNVSGEMRSLMERLLFPYLMYSKVDPRTLFPKKLHIGLVYTMNVPEEALKQVKYDELFQANENLFKRIFRGDVASLYSTDTYQFTDYTKVVADMFDFEAKTKRRQEIFPIDCRKAYEMGVKFGKMRE</sequence>
<dbReference type="GO" id="GO:0016491">
    <property type="term" value="F:oxidoreductase activity"/>
    <property type="evidence" value="ECO:0007669"/>
    <property type="project" value="InterPro"/>
</dbReference>
<protein>
    <submittedName>
        <fullName evidence="3">NADPH-dependent FMN reductase</fullName>
    </submittedName>
</protein>
<dbReference type="Pfam" id="PF03358">
    <property type="entry name" value="FMN_red"/>
    <property type="match status" value="1"/>
</dbReference>
<keyword evidence="1" id="KW-0285">Flavoprotein</keyword>
<evidence type="ECO:0000313" key="4">
    <source>
        <dbReference type="Proteomes" id="UP000035704"/>
    </source>
</evidence>
<dbReference type="PANTHER" id="PTHR43278">
    <property type="entry name" value="NAD(P)H-DEPENDENT FMN-CONTAINING OXIDOREDUCTASE YWQN-RELATED"/>
    <property type="match status" value="1"/>
</dbReference>
<dbReference type="Proteomes" id="UP000035704">
    <property type="component" value="Chromosome"/>
</dbReference>
<name>A0A0D8I7M7_9CLOT</name>
<organism evidence="3 4">
    <name type="scientific">Clostridium aceticum</name>
    <dbReference type="NCBI Taxonomy" id="84022"/>
    <lineage>
        <taxon>Bacteria</taxon>
        <taxon>Bacillati</taxon>
        <taxon>Bacillota</taxon>
        <taxon>Clostridia</taxon>
        <taxon>Eubacteriales</taxon>
        <taxon>Clostridiaceae</taxon>
        <taxon>Clostridium</taxon>
    </lineage>
</organism>
<evidence type="ECO:0000256" key="1">
    <source>
        <dbReference type="ARBA" id="ARBA00022630"/>
    </source>
</evidence>
<dbReference type="Gene3D" id="3.40.50.360">
    <property type="match status" value="1"/>
</dbReference>
<dbReference type="InterPro" id="IPR005025">
    <property type="entry name" value="FMN_Rdtase-like_dom"/>
</dbReference>
<keyword evidence="2" id="KW-0288">FMN</keyword>
<dbReference type="OrthoDB" id="6398207at2"/>
<reference evidence="3 4" key="1">
    <citation type="submission" date="2014-10" db="EMBL/GenBank/DDBJ databases">
        <title>Genome sequence of Clostridium aceticum DSM 1496.</title>
        <authorList>
            <person name="Poehlein A."/>
            <person name="Schiel-Bengelsdorf B."/>
            <person name="Gottschalk G."/>
            <person name="Duerre P."/>
            <person name="Daniel R."/>
        </authorList>
    </citation>
    <scope>NUCLEOTIDE SEQUENCE [LARGE SCALE GENOMIC DNA]</scope>
    <source>
        <strain evidence="3 4">DSM 1496</strain>
    </source>
</reference>